<feature type="transmembrane region" description="Helical" evidence="1">
    <location>
        <begin position="69"/>
        <end position="89"/>
    </location>
</feature>
<feature type="transmembrane region" description="Helical" evidence="1">
    <location>
        <begin position="95"/>
        <end position="112"/>
    </location>
</feature>
<keyword evidence="1" id="KW-0472">Membrane</keyword>
<dbReference type="GO" id="GO:0004190">
    <property type="term" value="F:aspartic-type endopeptidase activity"/>
    <property type="evidence" value="ECO:0007669"/>
    <property type="project" value="TreeGrafter"/>
</dbReference>
<feature type="domain" description="Prepilin peptidase A24 N-terminal" evidence="2">
    <location>
        <begin position="9"/>
        <end position="88"/>
    </location>
</feature>
<evidence type="ECO:0000259" key="2">
    <source>
        <dbReference type="Pfam" id="PF06750"/>
    </source>
</evidence>
<evidence type="ECO:0000256" key="1">
    <source>
        <dbReference type="SAM" id="Phobius"/>
    </source>
</evidence>
<feature type="transmembrane region" description="Helical" evidence="1">
    <location>
        <begin position="179"/>
        <end position="200"/>
    </location>
</feature>
<dbReference type="GO" id="GO:0006465">
    <property type="term" value="P:signal peptide processing"/>
    <property type="evidence" value="ECO:0007669"/>
    <property type="project" value="TreeGrafter"/>
</dbReference>
<dbReference type="STRING" id="1194526.A284_05470"/>
<feature type="transmembrane region" description="Helical" evidence="1">
    <location>
        <begin position="119"/>
        <end position="146"/>
    </location>
</feature>
<evidence type="ECO:0000313" key="3">
    <source>
        <dbReference type="EMBL" id="PTI49338.1"/>
    </source>
</evidence>
<accession>A0A2T4PXF1</accession>
<name>A0A2T4PXF1_STAWA</name>
<dbReference type="RefSeq" id="WP_107532574.1">
    <property type="nucleotide sequence ID" value="NZ_JBLGEG010000001.1"/>
</dbReference>
<proteinExistence type="predicted"/>
<dbReference type="EMBL" id="PZEV01000081">
    <property type="protein sequence ID" value="PTI49338.1"/>
    <property type="molecule type" value="Genomic_DNA"/>
</dbReference>
<reference evidence="3 4" key="1">
    <citation type="journal article" date="2016" name="Front. Microbiol.">
        <title>Comprehensive Phylogenetic Analysis of Bovine Non-aureus Staphylococci Species Based on Whole-Genome Sequencing.</title>
        <authorList>
            <person name="Naushad S."/>
            <person name="Barkema H.W."/>
            <person name="Luby C."/>
            <person name="Condas L.A."/>
            <person name="Nobrega D.B."/>
            <person name="Carson D.A."/>
            <person name="De Buck J."/>
        </authorList>
    </citation>
    <scope>NUCLEOTIDE SEQUENCE [LARGE SCALE GENOMIC DNA]</scope>
    <source>
        <strain evidence="3 4">SNUC 2993</strain>
    </source>
</reference>
<dbReference type="AlphaFoldDB" id="A0A2T4PXF1"/>
<protein>
    <submittedName>
        <fullName evidence="3">Prepilin peptidase</fullName>
    </submittedName>
</protein>
<evidence type="ECO:0000313" key="4">
    <source>
        <dbReference type="Proteomes" id="UP000240717"/>
    </source>
</evidence>
<comment type="caution">
    <text evidence="3">The sequence shown here is derived from an EMBL/GenBank/DDBJ whole genome shotgun (WGS) entry which is preliminary data.</text>
</comment>
<dbReference type="GO" id="GO:0005886">
    <property type="term" value="C:plasma membrane"/>
    <property type="evidence" value="ECO:0007669"/>
    <property type="project" value="TreeGrafter"/>
</dbReference>
<dbReference type="Proteomes" id="UP000240717">
    <property type="component" value="Unassembled WGS sequence"/>
</dbReference>
<gene>
    <name evidence="3" type="ORF">BU085_12280</name>
</gene>
<sequence length="236" mass="28047">MLIYTYISSILFSFLYQLSANDHFDKRYLKLRSKCDYCKSKLKYYDFIPIFSFLILKGKSRCCKQPLKYSYLIGELLAILPILLIYYQLININPQFYLTTFLFLLVMSINDIEDYCISLIFLMIFTTVLFFTTPIFLNTFLLTFIISHLFFILMYRYIGYGDILLFNILSLFLPINFMFYLFLFTFMIGGILSIIIKIFFNHNIKYVPLIPFIFLSFVFVSSFYPSLTEIMGGVPF</sequence>
<organism evidence="3 4">
    <name type="scientific">Staphylococcus warneri</name>
    <dbReference type="NCBI Taxonomy" id="1292"/>
    <lineage>
        <taxon>Bacteria</taxon>
        <taxon>Bacillati</taxon>
        <taxon>Bacillota</taxon>
        <taxon>Bacilli</taxon>
        <taxon>Bacillales</taxon>
        <taxon>Staphylococcaceae</taxon>
        <taxon>Staphylococcus</taxon>
    </lineage>
</organism>
<dbReference type="Pfam" id="PF06750">
    <property type="entry name" value="A24_N_bact"/>
    <property type="match status" value="1"/>
</dbReference>
<dbReference type="InterPro" id="IPR050882">
    <property type="entry name" value="Prepilin_peptidase/N-MTase"/>
</dbReference>
<keyword evidence="1" id="KW-0812">Transmembrane</keyword>
<feature type="transmembrane region" description="Helical" evidence="1">
    <location>
        <begin position="206"/>
        <end position="227"/>
    </location>
</feature>
<dbReference type="PANTHER" id="PTHR30487">
    <property type="entry name" value="TYPE 4 PREPILIN-LIKE PROTEINS LEADER PEPTIDE-PROCESSING ENZYME"/>
    <property type="match status" value="1"/>
</dbReference>
<keyword evidence="1" id="KW-1133">Transmembrane helix</keyword>
<dbReference type="PANTHER" id="PTHR30487:SF0">
    <property type="entry name" value="PREPILIN LEADER PEPTIDASE_N-METHYLTRANSFERASE-RELATED"/>
    <property type="match status" value="1"/>
</dbReference>
<dbReference type="InterPro" id="IPR010627">
    <property type="entry name" value="Prepilin_pept_A24_N"/>
</dbReference>